<dbReference type="RefSeq" id="WP_170211941.1">
    <property type="nucleotide sequence ID" value="NZ_RBXO01000001.1"/>
</dbReference>
<dbReference type="Proteomes" id="UP000282084">
    <property type="component" value="Unassembled WGS sequence"/>
</dbReference>
<organism evidence="5 6">
    <name type="scientific">Saccharothrix australiensis</name>
    <dbReference type="NCBI Taxonomy" id="2072"/>
    <lineage>
        <taxon>Bacteria</taxon>
        <taxon>Bacillati</taxon>
        <taxon>Actinomycetota</taxon>
        <taxon>Actinomycetes</taxon>
        <taxon>Pseudonocardiales</taxon>
        <taxon>Pseudonocardiaceae</taxon>
        <taxon>Saccharothrix</taxon>
    </lineage>
</organism>
<dbReference type="Pfam" id="PF01494">
    <property type="entry name" value="FAD_binding_3"/>
    <property type="match status" value="1"/>
</dbReference>
<dbReference type="EMBL" id="RBXO01000001">
    <property type="protein sequence ID" value="RKT55621.1"/>
    <property type="molecule type" value="Genomic_DNA"/>
</dbReference>
<gene>
    <name evidence="5" type="ORF">C8E97_4302</name>
</gene>
<dbReference type="Gene3D" id="3.30.9.10">
    <property type="entry name" value="D-Amino Acid Oxidase, subunit A, domain 2"/>
    <property type="match status" value="1"/>
</dbReference>
<accession>A0A495W1Q5</accession>
<evidence type="ECO:0000256" key="2">
    <source>
        <dbReference type="ARBA" id="ARBA00022630"/>
    </source>
</evidence>
<dbReference type="GO" id="GO:0071949">
    <property type="term" value="F:FAD binding"/>
    <property type="evidence" value="ECO:0007669"/>
    <property type="project" value="InterPro"/>
</dbReference>
<keyword evidence="6" id="KW-1185">Reference proteome</keyword>
<dbReference type="PANTHER" id="PTHR43004">
    <property type="entry name" value="TRK SYSTEM POTASSIUM UPTAKE PROTEIN"/>
    <property type="match status" value="1"/>
</dbReference>
<proteinExistence type="predicted"/>
<evidence type="ECO:0000313" key="5">
    <source>
        <dbReference type="EMBL" id="RKT55621.1"/>
    </source>
</evidence>
<evidence type="ECO:0000313" key="6">
    <source>
        <dbReference type="Proteomes" id="UP000282084"/>
    </source>
</evidence>
<dbReference type="Gene3D" id="3.40.30.120">
    <property type="match status" value="1"/>
</dbReference>
<comment type="caution">
    <text evidence="5">The sequence shown here is derived from an EMBL/GenBank/DDBJ whole genome shotgun (WGS) entry which is preliminary data.</text>
</comment>
<evidence type="ECO:0000256" key="3">
    <source>
        <dbReference type="ARBA" id="ARBA00022827"/>
    </source>
</evidence>
<protein>
    <submittedName>
        <fullName evidence="5">2-polyprenyl-6-methoxyphenol hydroxylase-like FAD-dependent oxidoreductase</fullName>
    </submittedName>
</protein>
<feature type="domain" description="FAD-binding" evidence="4">
    <location>
        <begin position="6"/>
        <end position="362"/>
    </location>
</feature>
<dbReference type="GO" id="GO:0016709">
    <property type="term" value="F:oxidoreductase activity, acting on paired donors, with incorporation or reduction of molecular oxygen, NAD(P)H as one donor, and incorporation of one atom of oxygen"/>
    <property type="evidence" value="ECO:0007669"/>
    <property type="project" value="UniProtKB-ARBA"/>
</dbReference>
<dbReference type="PRINTS" id="PR00420">
    <property type="entry name" value="RNGMNOXGNASE"/>
</dbReference>
<evidence type="ECO:0000256" key="1">
    <source>
        <dbReference type="ARBA" id="ARBA00001974"/>
    </source>
</evidence>
<name>A0A495W1Q5_9PSEU</name>
<sequence length="546" mass="58885">MAQEHVPVLIVGGGTVGLATGVALARQGVQALVVERRDEPSIHPRATGVQPPAREFFRAMGLEEAMREASRALAPSMSKINVSPSLVSADLAEVPRFPTPPEAVLETTRRISPTDIGPCSQDQIDRMLVAASAERGVEVRFNAEFESLEQDADGVTAVVRDTATGERRTIRARYLVGTDGASSKVREAVGFTMSGLPKLGDPMINMLFEADLEDVVRGNEFAFCEVRGDGFEGLLLTIDNRKRWVFHVTIDDSKESLADYPVERCQELIRKAVGIPDLEVRILRRLQWQMSSLVADNLRKGRVLIGGDAAHTIPPVSAFGMSTGISDAYNLAWKLGMVLNGQAGEGLLDTYEQERLPIARFTCEQAKLRFRYMELHWDNSPEAEKEKAQLKIAAPLVTGFGFQYTDGAIVGARAELPSIEDVEANLDGSPGSRVPHAWVERKGERVSTLDLAGSGFAVLAGAEGQGWVAAAEAVAEATGLPLTAHRIGPGAEVDDPDGTFAALAGITPTGALLVRPDNFVAWRSPSGHADHRALLTELVTTLLRRG</sequence>
<evidence type="ECO:0000259" key="4">
    <source>
        <dbReference type="Pfam" id="PF01494"/>
    </source>
</evidence>
<dbReference type="InterPro" id="IPR036188">
    <property type="entry name" value="FAD/NAD-bd_sf"/>
</dbReference>
<keyword evidence="2" id="KW-0285">Flavoprotein</keyword>
<dbReference type="AlphaFoldDB" id="A0A495W1Q5"/>
<dbReference type="InterPro" id="IPR002938">
    <property type="entry name" value="FAD-bd"/>
</dbReference>
<comment type="cofactor">
    <cofactor evidence="1">
        <name>FAD</name>
        <dbReference type="ChEBI" id="CHEBI:57692"/>
    </cofactor>
</comment>
<keyword evidence="3" id="KW-0274">FAD</keyword>
<dbReference type="InterPro" id="IPR050641">
    <property type="entry name" value="RIFMO-like"/>
</dbReference>
<dbReference type="Gene3D" id="3.50.50.60">
    <property type="entry name" value="FAD/NAD(P)-binding domain"/>
    <property type="match status" value="1"/>
</dbReference>
<reference evidence="5 6" key="1">
    <citation type="submission" date="2018-10" db="EMBL/GenBank/DDBJ databases">
        <title>Sequencing the genomes of 1000 actinobacteria strains.</title>
        <authorList>
            <person name="Klenk H.-P."/>
        </authorList>
    </citation>
    <scope>NUCLEOTIDE SEQUENCE [LARGE SCALE GENOMIC DNA]</scope>
    <source>
        <strain evidence="5 6">DSM 43800</strain>
    </source>
</reference>
<dbReference type="PANTHER" id="PTHR43004:SF19">
    <property type="entry name" value="BINDING MONOOXYGENASE, PUTATIVE (JCVI)-RELATED"/>
    <property type="match status" value="1"/>
</dbReference>
<dbReference type="SUPFAM" id="SSF51905">
    <property type="entry name" value="FAD/NAD(P)-binding domain"/>
    <property type="match status" value="1"/>
</dbReference>
<dbReference type="Pfam" id="PF21274">
    <property type="entry name" value="Rng_hyd_C"/>
    <property type="match status" value="1"/>
</dbReference>